<dbReference type="InterPro" id="IPR020103">
    <property type="entry name" value="PsdUridine_synth_cat_dom_sf"/>
</dbReference>
<evidence type="ECO:0000259" key="6">
    <source>
        <dbReference type="SMART" id="SM00363"/>
    </source>
</evidence>
<evidence type="ECO:0000256" key="4">
    <source>
        <dbReference type="PROSITE-ProRule" id="PRU00182"/>
    </source>
</evidence>
<evidence type="ECO:0000313" key="7">
    <source>
        <dbReference type="EMBL" id="QEL19546.1"/>
    </source>
</evidence>
<dbReference type="InterPro" id="IPR006145">
    <property type="entry name" value="PsdUridine_synth_RsuA/RluA"/>
</dbReference>
<keyword evidence="2 4" id="KW-0694">RNA-binding</keyword>
<dbReference type="FunFam" id="3.10.290.10:FF:000003">
    <property type="entry name" value="Pseudouridine synthase"/>
    <property type="match status" value="1"/>
</dbReference>
<dbReference type="AlphaFoldDB" id="A0A5C1ANG8"/>
<evidence type="ECO:0000256" key="5">
    <source>
        <dbReference type="SAM" id="Coils"/>
    </source>
</evidence>
<gene>
    <name evidence="7" type="ORF">PX52LOC_06621</name>
</gene>
<evidence type="ECO:0000256" key="2">
    <source>
        <dbReference type="ARBA" id="ARBA00022884"/>
    </source>
</evidence>
<keyword evidence="3" id="KW-0413">Isomerase</keyword>
<dbReference type="PROSITE" id="PS50889">
    <property type="entry name" value="S4"/>
    <property type="match status" value="1"/>
</dbReference>
<dbReference type="InterPro" id="IPR000748">
    <property type="entry name" value="PsdUridine_synth_RsuA/RluB/E/F"/>
</dbReference>
<feature type="coiled-coil region" evidence="5">
    <location>
        <begin position="186"/>
        <end position="249"/>
    </location>
</feature>
<dbReference type="InterPro" id="IPR050343">
    <property type="entry name" value="RsuA_PseudoU_synthase"/>
</dbReference>
<evidence type="ECO:0000256" key="1">
    <source>
        <dbReference type="ARBA" id="ARBA00008348"/>
    </source>
</evidence>
<organism evidence="7 8">
    <name type="scientific">Limnoglobus roseus</name>
    <dbReference type="NCBI Taxonomy" id="2598579"/>
    <lineage>
        <taxon>Bacteria</taxon>
        <taxon>Pseudomonadati</taxon>
        <taxon>Planctomycetota</taxon>
        <taxon>Planctomycetia</taxon>
        <taxon>Gemmatales</taxon>
        <taxon>Gemmataceae</taxon>
        <taxon>Limnoglobus</taxon>
    </lineage>
</organism>
<dbReference type="PANTHER" id="PTHR47683:SF2">
    <property type="entry name" value="RNA-BINDING S4 DOMAIN-CONTAINING PROTEIN"/>
    <property type="match status" value="1"/>
</dbReference>
<dbReference type="CDD" id="cd02870">
    <property type="entry name" value="PseudoU_synth_RsuA_like"/>
    <property type="match status" value="1"/>
</dbReference>
<dbReference type="InterPro" id="IPR002942">
    <property type="entry name" value="S4_RNA-bd"/>
</dbReference>
<accession>A0A5C1ANG8</accession>
<keyword evidence="8" id="KW-1185">Reference proteome</keyword>
<evidence type="ECO:0000256" key="3">
    <source>
        <dbReference type="ARBA" id="ARBA00023235"/>
    </source>
</evidence>
<dbReference type="Pfam" id="PF00849">
    <property type="entry name" value="PseudoU_synth_2"/>
    <property type="match status" value="1"/>
</dbReference>
<evidence type="ECO:0000313" key="8">
    <source>
        <dbReference type="Proteomes" id="UP000324974"/>
    </source>
</evidence>
<dbReference type="GO" id="GO:0120159">
    <property type="term" value="F:rRNA pseudouridine synthase activity"/>
    <property type="evidence" value="ECO:0007669"/>
    <property type="project" value="UniProtKB-ARBA"/>
</dbReference>
<dbReference type="InterPro" id="IPR036986">
    <property type="entry name" value="S4_RNA-bd_sf"/>
</dbReference>
<dbReference type="Pfam" id="PF01479">
    <property type="entry name" value="S4"/>
    <property type="match status" value="1"/>
</dbReference>
<dbReference type="Gene3D" id="3.10.290.10">
    <property type="entry name" value="RNA-binding S4 domain"/>
    <property type="match status" value="1"/>
</dbReference>
<dbReference type="CDD" id="cd00165">
    <property type="entry name" value="S4"/>
    <property type="match status" value="1"/>
</dbReference>
<dbReference type="GO" id="GO:0005829">
    <property type="term" value="C:cytosol"/>
    <property type="evidence" value="ECO:0007669"/>
    <property type="project" value="UniProtKB-ARBA"/>
</dbReference>
<reference evidence="8" key="1">
    <citation type="submission" date="2019-08" db="EMBL/GenBank/DDBJ databases">
        <title>Limnoglobus roseus gen. nov., sp. nov., a novel freshwater planctomycete with a giant genome from the family Gemmataceae.</title>
        <authorList>
            <person name="Kulichevskaya I.S."/>
            <person name="Naumoff D.G."/>
            <person name="Miroshnikov K."/>
            <person name="Ivanova A."/>
            <person name="Philippov D.A."/>
            <person name="Hakobyan A."/>
            <person name="Rijpstra I.C."/>
            <person name="Sinninghe Damste J.S."/>
            <person name="Liesack W."/>
            <person name="Dedysh S.N."/>
        </authorList>
    </citation>
    <scope>NUCLEOTIDE SEQUENCE [LARGE SCALE GENOMIC DNA]</scope>
    <source>
        <strain evidence="8">PX52</strain>
    </source>
</reference>
<dbReference type="GO" id="GO:0000455">
    <property type="term" value="P:enzyme-directed rRNA pseudouridine synthesis"/>
    <property type="evidence" value="ECO:0007669"/>
    <property type="project" value="UniProtKB-ARBA"/>
</dbReference>
<dbReference type="NCBIfam" id="TIGR00093">
    <property type="entry name" value="pseudouridine synthase"/>
    <property type="match status" value="1"/>
</dbReference>
<dbReference type="Gene3D" id="3.30.70.580">
    <property type="entry name" value="Pseudouridine synthase I, catalytic domain, N-terminal subdomain"/>
    <property type="match status" value="1"/>
</dbReference>
<dbReference type="InterPro" id="IPR042092">
    <property type="entry name" value="PsdUridine_s_RsuA/RluB/E/F_cat"/>
</dbReference>
<dbReference type="KEGG" id="lrs:PX52LOC_06621"/>
<comment type="similarity">
    <text evidence="1">Belongs to the pseudouridine synthase RsuA family.</text>
</comment>
<dbReference type="InterPro" id="IPR020094">
    <property type="entry name" value="TruA/RsuA/RluB/E/F_N"/>
</dbReference>
<dbReference type="SUPFAM" id="SSF55120">
    <property type="entry name" value="Pseudouridine synthase"/>
    <property type="match status" value="1"/>
</dbReference>
<keyword evidence="5" id="KW-0175">Coiled coil</keyword>
<dbReference type="EMBL" id="CP042425">
    <property type="protein sequence ID" value="QEL19546.1"/>
    <property type="molecule type" value="Genomic_DNA"/>
</dbReference>
<dbReference type="SUPFAM" id="SSF55174">
    <property type="entry name" value="Alpha-L RNA-binding motif"/>
    <property type="match status" value="1"/>
</dbReference>
<dbReference type="GO" id="GO:0003723">
    <property type="term" value="F:RNA binding"/>
    <property type="evidence" value="ECO:0007669"/>
    <property type="project" value="UniProtKB-KW"/>
</dbReference>
<dbReference type="FunFam" id="3.30.70.1560:FF:000001">
    <property type="entry name" value="Pseudouridine synthase"/>
    <property type="match status" value="1"/>
</dbReference>
<dbReference type="Gene3D" id="3.30.70.1560">
    <property type="entry name" value="Alpha-L RNA-binding motif"/>
    <property type="match status" value="1"/>
</dbReference>
<feature type="domain" description="RNA-binding S4" evidence="6">
    <location>
        <begin position="2"/>
        <end position="70"/>
    </location>
</feature>
<dbReference type="Proteomes" id="UP000324974">
    <property type="component" value="Chromosome"/>
</dbReference>
<proteinExistence type="inferred from homology"/>
<sequence>MERLNKYLAHAGIASRRQCDELIATGRVKVDGRIIRDLGIKIDPDQHKVSVDDAPVRTEKTVYWVVNKPVGYLCTNHDPAGRPLAKDLIPRIEQRVFTVGRLDEASEGMLLMTNDGELAYKLMHPKFEVEKTYLVLVAGQPTQQDLKQLLDGVWLSDGKVKAKRVRRVKAQGDSTWLRIVLCEGKNREIRRMLAKLEHKVMKLRRVAIGPIDLDRLPKGKARKLSLEELNSLKKTVDDGLKKLEKLHRRATGEGDRPKS</sequence>
<dbReference type="PANTHER" id="PTHR47683">
    <property type="entry name" value="PSEUDOURIDINE SYNTHASE FAMILY PROTEIN-RELATED"/>
    <property type="match status" value="1"/>
</dbReference>
<dbReference type="SMART" id="SM00363">
    <property type="entry name" value="S4"/>
    <property type="match status" value="1"/>
</dbReference>
<name>A0A5C1ANG8_9BACT</name>
<dbReference type="RefSeq" id="WP_149113924.1">
    <property type="nucleotide sequence ID" value="NZ_CP042425.1"/>
</dbReference>
<dbReference type="OrthoDB" id="9807213at2"/>
<protein>
    <submittedName>
        <fullName evidence="7">rRNA pseudouridine synthase</fullName>
    </submittedName>
</protein>